<organism evidence="1 2">
    <name type="scientific">Ambrosiozyma monospora</name>
    <name type="common">Yeast</name>
    <name type="synonym">Endomycopsis monosporus</name>
    <dbReference type="NCBI Taxonomy" id="43982"/>
    <lineage>
        <taxon>Eukaryota</taxon>
        <taxon>Fungi</taxon>
        <taxon>Dikarya</taxon>
        <taxon>Ascomycota</taxon>
        <taxon>Saccharomycotina</taxon>
        <taxon>Pichiomycetes</taxon>
        <taxon>Pichiales</taxon>
        <taxon>Pichiaceae</taxon>
        <taxon>Ambrosiozyma</taxon>
    </lineage>
</organism>
<keyword evidence="2" id="KW-1185">Reference proteome</keyword>
<dbReference type="Proteomes" id="UP001165064">
    <property type="component" value="Unassembled WGS sequence"/>
</dbReference>
<dbReference type="EMBL" id="BSXS01007505">
    <property type="protein sequence ID" value="GME89061.1"/>
    <property type="molecule type" value="Genomic_DNA"/>
</dbReference>
<comment type="caution">
    <text evidence="1">The sequence shown here is derived from an EMBL/GenBank/DDBJ whole genome shotgun (WGS) entry which is preliminary data.</text>
</comment>
<gene>
    <name evidence="1" type="ORF">Amon02_000843200</name>
</gene>
<evidence type="ECO:0000313" key="1">
    <source>
        <dbReference type="EMBL" id="GME89061.1"/>
    </source>
</evidence>
<accession>A0ACB5TIE2</accession>
<proteinExistence type="predicted"/>
<name>A0ACB5TIE2_AMBMO</name>
<sequence length="154" mass="16275">MSDKAKKAFGIFKDVFIPVAPAKAHGKSQVNRVKYNGTDQGSITTTTTTNHVSPSVSGGSPRNEKKPVNSVEEEYKVESEDGSSTMVENEMELMSKGAVHRKLSGRQLQLIAIGGTIGVGMFTNVSATLAKAGPLSLLLGFSCVDGTTGSWNQL</sequence>
<protein>
    <submittedName>
        <fullName evidence="1">Unnamed protein product</fullName>
    </submittedName>
</protein>
<reference evidence="1" key="1">
    <citation type="submission" date="2023-04" db="EMBL/GenBank/DDBJ databases">
        <title>Ambrosiozyma monospora NBRC 10751.</title>
        <authorList>
            <person name="Ichikawa N."/>
            <person name="Sato H."/>
            <person name="Tonouchi N."/>
        </authorList>
    </citation>
    <scope>NUCLEOTIDE SEQUENCE</scope>
    <source>
        <strain evidence="1">NBRC 10751</strain>
    </source>
</reference>
<evidence type="ECO:0000313" key="2">
    <source>
        <dbReference type="Proteomes" id="UP001165064"/>
    </source>
</evidence>